<organism evidence="2 3">
    <name type="scientific">Streptococcus panodentis</name>
    <dbReference type="NCBI Taxonomy" id="1581472"/>
    <lineage>
        <taxon>Bacteria</taxon>
        <taxon>Bacillati</taxon>
        <taxon>Bacillota</taxon>
        <taxon>Bacilli</taxon>
        <taxon>Lactobacillales</taxon>
        <taxon>Streptococcaceae</taxon>
        <taxon>Streptococcus</taxon>
    </lineage>
</organism>
<dbReference type="EMBL" id="QFAY01000010">
    <property type="protein sequence ID" value="MBP2620939.1"/>
    <property type="molecule type" value="Genomic_DNA"/>
</dbReference>
<keyword evidence="1" id="KW-0175">Coiled coil</keyword>
<evidence type="ECO:0008006" key="4">
    <source>
        <dbReference type="Google" id="ProtNLM"/>
    </source>
</evidence>
<gene>
    <name evidence="2" type="ORF">DHL47_06220</name>
</gene>
<evidence type="ECO:0000313" key="3">
    <source>
        <dbReference type="Proteomes" id="UP001519349"/>
    </source>
</evidence>
<feature type="coiled-coil region" evidence="1">
    <location>
        <begin position="8"/>
        <end position="42"/>
    </location>
</feature>
<accession>A0ABS5AWH9</accession>
<keyword evidence="3" id="KW-1185">Reference proteome</keyword>
<reference evidence="2 3" key="1">
    <citation type="submission" date="2018-05" db="EMBL/GenBank/DDBJ databases">
        <title>Draft genome sequence of Streptococcus panodentis CCUG 70867T.</title>
        <authorList>
            <person name="Salva-Serra F."/>
            <person name="Mendez V."/>
            <person name="Jaen-Luchoro D."/>
            <person name="Gonzales-Siles L."/>
            <person name="Karlsson R."/>
            <person name="Engstrom-Jakobsson H."/>
            <person name="Busquets A."/>
            <person name="Gomila M."/>
            <person name="Pineiro-Iglesias B."/>
            <person name="Bennasar-Figueras A."/>
            <person name="Seeger M."/>
            <person name="Moore E."/>
        </authorList>
    </citation>
    <scope>NUCLEOTIDE SEQUENCE [LARGE SCALE GENOMIC DNA]</scope>
    <source>
        <strain evidence="2 3">CCUG 70867</strain>
    </source>
</reference>
<sequence length="117" mass="14338">MRNAMEKIFKLEEVYKKEIKNIEQMEEVLDAMRTDARRKTDAWIDQLLYYSRNHSTDEIYPTLNEMQDNMDQFDVSIRKHFDTLSEEREEVTAKYRKDLGRLEEEYYKRKKAEDSQL</sequence>
<comment type="caution">
    <text evidence="2">The sequence shown here is derived from an EMBL/GenBank/DDBJ whole genome shotgun (WGS) entry which is preliminary data.</text>
</comment>
<evidence type="ECO:0000313" key="2">
    <source>
        <dbReference type="EMBL" id="MBP2620939.1"/>
    </source>
</evidence>
<dbReference type="Proteomes" id="UP001519349">
    <property type="component" value="Unassembled WGS sequence"/>
</dbReference>
<name>A0ABS5AWH9_9STRE</name>
<proteinExistence type="predicted"/>
<evidence type="ECO:0000256" key="1">
    <source>
        <dbReference type="SAM" id="Coils"/>
    </source>
</evidence>
<protein>
    <recommendedName>
        <fullName evidence="4">Cingulin</fullName>
    </recommendedName>
</protein>